<protein>
    <submittedName>
        <fullName evidence="2">Uncharacterized protein</fullName>
    </submittedName>
</protein>
<accession>R0KAV5</accession>
<gene>
    <name evidence="2" type="ORF">Anapl_03600</name>
</gene>
<evidence type="ECO:0000256" key="1">
    <source>
        <dbReference type="SAM" id="MobiDB-lite"/>
    </source>
</evidence>
<dbReference type="EMBL" id="KB742527">
    <property type="protein sequence ID" value="EOB07431.1"/>
    <property type="molecule type" value="Genomic_DNA"/>
</dbReference>
<feature type="region of interest" description="Disordered" evidence="1">
    <location>
        <begin position="1"/>
        <end position="20"/>
    </location>
</feature>
<feature type="region of interest" description="Disordered" evidence="1">
    <location>
        <begin position="126"/>
        <end position="148"/>
    </location>
</feature>
<feature type="compositionally biased region" description="Gly residues" evidence="1">
    <location>
        <begin position="126"/>
        <end position="137"/>
    </location>
</feature>
<evidence type="ECO:0000313" key="2">
    <source>
        <dbReference type="EMBL" id="EOB07431.1"/>
    </source>
</evidence>
<organism evidence="2 3">
    <name type="scientific">Anas platyrhynchos</name>
    <name type="common">Mallard</name>
    <name type="synonym">Anas boschas</name>
    <dbReference type="NCBI Taxonomy" id="8839"/>
    <lineage>
        <taxon>Eukaryota</taxon>
        <taxon>Metazoa</taxon>
        <taxon>Chordata</taxon>
        <taxon>Craniata</taxon>
        <taxon>Vertebrata</taxon>
        <taxon>Euteleostomi</taxon>
        <taxon>Archelosauria</taxon>
        <taxon>Archosauria</taxon>
        <taxon>Dinosauria</taxon>
        <taxon>Saurischia</taxon>
        <taxon>Theropoda</taxon>
        <taxon>Coelurosauria</taxon>
        <taxon>Aves</taxon>
        <taxon>Neognathae</taxon>
        <taxon>Galloanserae</taxon>
        <taxon>Anseriformes</taxon>
        <taxon>Anatidae</taxon>
        <taxon>Anatinae</taxon>
        <taxon>Anas</taxon>
    </lineage>
</organism>
<sequence length="506" mass="54865">MNNFIRPTIQQKQRRNHAGDKQARVSGCSFYAELRAFGFVPAESPYFKNDGADPAASGNLVMQSTEAAEGSHHPEEAPGQFSYPQRQPEKYLEVKMQSHICSWLRCAVLRPRIWLPMAVSLLLDGGSGSPQGQGRASGGVSSKANREEQDPVNWGLNYVQAGEQSLIPRGIREALLHARLQRVCCSSEPAMPTVPLPQRQSQNACECIADVLLHAMGVTGVGWVVSVLTGTSIASLPFSDCNWLCGKKVACHPFHQPVQDLVRAVSPIPSIAFEHKAARLMAGRQCFLLHVREGVKEGTTEMDPVALSWGLLLCAAQVQGAAGIAAAARGYLLVQRGIPSSRGSFQSAVLAKIRNAKDLFGKSFSLLVPEYLTALKIFSWKRIELSLLYINRVSSMVMKQSQHASIAQGEKPPEHKVEQQNALEILPKGMESSGCCIDRIRVALRRPCTAAGLLCLFTATFLSETGMSTPLSGLCPATKMWRSVKRALRGCGAEGPPALQVPFAAV</sequence>
<evidence type="ECO:0000313" key="3">
    <source>
        <dbReference type="Proteomes" id="UP000296049"/>
    </source>
</evidence>
<dbReference type="AlphaFoldDB" id="R0KAV5"/>
<dbReference type="Proteomes" id="UP000296049">
    <property type="component" value="Unassembled WGS sequence"/>
</dbReference>
<feature type="compositionally biased region" description="Polar residues" evidence="1">
    <location>
        <begin position="1"/>
        <end position="11"/>
    </location>
</feature>
<name>R0KAV5_ANAPL</name>
<keyword evidence="3" id="KW-1185">Reference proteome</keyword>
<proteinExistence type="predicted"/>
<reference evidence="3" key="1">
    <citation type="journal article" date="2013" name="Nat. Genet.">
        <title>The duck genome and transcriptome provide insight into an avian influenza virus reservoir species.</title>
        <authorList>
            <person name="Huang Y."/>
            <person name="Li Y."/>
            <person name="Burt D.W."/>
            <person name="Chen H."/>
            <person name="Zhang Y."/>
            <person name="Qian W."/>
            <person name="Kim H."/>
            <person name="Gan S."/>
            <person name="Zhao Y."/>
            <person name="Li J."/>
            <person name="Yi K."/>
            <person name="Feng H."/>
            <person name="Zhu P."/>
            <person name="Li B."/>
            <person name="Liu Q."/>
            <person name="Fairley S."/>
            <person name="Magor K.E."/>
            <person name="Du Z."/>
            <person name="Hu X."/>
            <person name="Goodman L."/>
            <person name="Tafer H."/>
            <person name="Vignal A."/>
            <person name="Lee T."/>
            <person name="Kim K.W."/>
            <person name="Sheng Z."/>
            <person name="An Y."/>
            <person name="Searle S."/>
            <person name="Herrero J."/>
            <person name="Groenen M.A."/>
            <person name="Crooijmans R.P."/>
            <person name="Faraut T."/>
            <person name="Cai Q."/>
            <person name="Webster R.G."/>
            <person name="Aldridge J.R."/>
            <person name="Warren W.C."/>
            <person name="Bartschat S."/>
            <person name="Kehr S."/>
            <person name="Marz M."/>
            <person name="Stadler P.F."/>
            <person name="Smith J."/>
            <person name="Kraus R.H."/>
            <person name="Zhao Y."/>
            <person name="Ren L."/>
            <person name="Fei J."/>
            <person name="Morisson M."/>
            <person name="Kaiser P."/>
            <person name="Griffin D.K."/>
            <person name="Rao M."/>
            <person name="Pitel F."/>
            <person name="Wang J."/>
            <person name="Li N."/>
        </authorList>
    </citation>
    <scope>NUCLEOTIDE SEQUENCE [LARGE SCALE GENOMIC DNA]</scope>
</reference>
<feature type="region of interest" description="Disordered" evidence="1">
    <location>
        <begin position="64"/>
        <end position="83"/>
    </location>
</feature>